<dbReference type="Pfam" id="PF13560">
    <property type="entry name" value="HTH_31"/>
    <property type="match status" value="1"/>
</dbReference>
<dbReference type="CDD" id="cd00093">
    <property type="entry name" value="HTH_XRE"/>
    <property type="match status" value="1"/>
</dbReference>
<evidence type="ECO:0000256" key="1">
    <source>
        <dbReference type="SAM" id="MobiDB-lite"/>
    </source>
</evidence>
<dbReference type="EMBL" id="CP051006">
    <property type="protein sequence ID" value="QNT92367.1"/>
    <property type="molecule type" value="Genomic_DNA"/>
</dbReference>
<dbReference type="Gene3D" id="1.25.40.10">
    <property type="entry name" value="Tetratricopeptide repeat domain"/>
    <property type="match status" value="1"/>
</dbReference>
<dbReference type="PROSITE" id="PS50943">
    <property type="entry name" value="HTH_CROC1"/>
    <property type="match status" value="1"/>
</dbReference>
<proteinExistence type="predicted"/>
<dbReference type="SUPFAM" id="SSF48452">
    <property type="entry name" value="TPR-like"/>
    <property type="match status" value="1"/>
</dbReference>
<feature type="region of interest" description="Disordered" evidence="1">
    <location>
        <begin position="477"/>
        <end position="512"/>
    </location>
</feature>
<dbReference type="SUPFAM" id="SSF47413">
    <property type="entry name" value="lambda repressor-like DNA-binding domains"/>
    <property type="match status" value="1"/>
</dbReference>
<reference evidence="3 4" key="1">
    <citation type="submission" date="2020-04" db="EMBL/GenBank/DDBJ databases">
        <title>Characterization and engineering of Streptomyces griseofuscus DSM40191 as a potential heterologous host for expression of BGCs.</title>
        <authorList>
            <person name="Gren T."/>
            <person name="Whitford C.M."/>
            <person name="Mohite O.S."/>
            <person name="Joergensen T.S."/>
            <person name="Nielsen J.B."/>
            <person name="Lee S.Y."/>
            <person name="Weber T."/>
        </authorList>
    </citation>
    <scope>NUCLEOTIDE SEQUENCE [LARGE SCALE GENOMIC DNA]</scope>
    <source>
        <strain evidence="3 4">DSM 40191</strain>
    </source>
</reference>
<feature type="domain" description="HTH cro/C1-type" evidence="2">
    <location>
        <begin position="64"/>
        <end position="119"/>
    </location>
</feature>
<protein>
    <recommendedName>
        <fullName evidence="2">HTH cro/C1-type domain-containing protein</fullName>
    </recommendedName>
</protein>
<evidence type="ECO:0000259" key="2">
    <source>
        <dbReference type="PROSITE" id="PS50943"/>
    </source>
</evidence>
<organism evidence="3 4">
    <name type="scientific">Streptomyces griseofuscus</name>
    <dbReference type="NCBI Taxonomy" id="146922"/>
    <lineage>
        <taxon>Bacteria</taxon>
        <taxon>Bacillati</taxon>
        <taxon>Actinomycetota</taxon>
        <taxon>Actinomycetes</taxon>
        <taxon>Kitasatosporales</taxon>
        <taxon>Streptomycetaceae</taxon>
        <taxon>Streptomyces</taxon>
    </lineage>
</organism>
<dbReference type="Proteomes" id="UP000516422">
    <property type="component" value="Chromosome"/>
</dbReference>
<evidence type="ECO:0000313" key="3">
    <source>
        <dbReference type="EMBL" id="QNT92367.1"/>
    </source>
</evidence>
<evidence type="ECO:0000313" key="4">
    <source>
        <dbReference type="Proteomes" id="UP000516422"/>
    </source>
</evidence>
<dbReference type="InterPro" id="IPR001387">
    <property type="entry name" value="Cro/C1-type_HTH"/>
</dbReference>
<dbReference type="InterPro" id="IPR010982">
    <property type="entry name" value="Lambda_DNA-bd_dom_sf"/>
</dbReference>
<dbReference type="SMART" id="SM00530">
    <property type="entry name" value="HTH_XRE"/>
    <property type="match status" value="1"/>
</dbReference>
<name>A0A7H1PWD7_9ACTN</name>
<dbReference type="Gene3D" id="1.10.260.40">
    <property type="entry name" value="lambda repressor-like DNA-binding domains"/>
    <property type="match status" value="1"/>
</dbReference>
<gene>
    <name evidence="3" type="ORF">HEP81_02041</name>
</gene>
<accession>A0A7H1PWD7</accession>
<sequence length="512" mass="55653">MAGEPRRCDGCGLNLSRYNREPRCGPCTRLLVAAEPHPVSVPDHVWQDADVVTAMRDGDFGPAIARVRRLASLRQEEMARVTGLSQPFLSALESGSRRLTHYDKIVTVLERLGVPEHALPRLFARCPHDPIEAPRPHVVPVHGPVAVEPWESPLDVAKRLSTTISSNAEPATLAVLAQQVGAIVDRYEADGPHKLGPKTSELRNFIQTLLEGRQPPRQRAELFRLAARASGLLSYMAVNAGYEAHADAYSTEALQLAREIDDSELMMWIFGTRSLGAYYAGRYHRALEWADAGLAIDRGNAQAIRLLANGRARALGKLGDAVGAQRAIAEAEDLSSDHRLPDGLTPCIAFSPYSIARTLANAATAHVALGNTREVIQYAEQVDELVEQSDSAWSRALVRLDVATALLAGPQPDVEHAMMLGLEVLEAGGGPPIRSVIQRAGELHATAAPWHQVPTVRDYAESLRRWHNAPLTQAVTNSAKMALSSDSRKRRAPGAAQPRHQRVSFRPAAGHG</sequence>
<dbReference type="KEGG" id="sgf:HEP81_02041"/>
<dbReference type="AlphaFoldDB" id="A0A7H1PWD7"/>
<dbReference type="GO" id="GO:0003677">
    <property type="term" value="F:DNA binding"/>
    <property type="evidence" value="ECO:0007669"/>
    <property type="project" value="InterPro"/>
</dbReference>
<dbReference type="InterPro" id="IPR011990">
    <property type="entry name" value="TPR-like_helical_dom_sf"/>
</dbReference>